<feature type="non-terminal residue" evidence="1">
    <location>
        <position position="280"/>
    </location>
</feature>
<dbReference type="AlphaFoldDB" id="A0A0B2R8H8"/>
<dbReference type="SUPFAM" id="SSF56219">
    <property type="entry name" value="DNase I-like"/>
    <property type="match status" value="1"/>
</dbReference>
<name>A0A0B2R8H8_GLYSO</name>
<dbReference type="PANTHER" id="PTHR33710:SF64">
    <property type="entry name" value="ENDONUCLEASE_EXONUCLEASE_PHOSPHATASE DOMAIN-CONTAINING PROTEIN"/>
    <property type="match status" value="1"/>
</dbReference>
<sequence length="280" mass="33399">DISEFNNWISDMELQEIKSYGSRFTWFRPNGSVKSRLDRCLVSEQWLSHWPDSSQHVIQRDFSDHCPILLKTDMVDWGPKPFRVLDWWLKNKEYQTLVKESWIRDQQTGWGGIVLKNKLRNLKSSLKQWSREFGDVKFKKVQQLRQQLNDIDTIACDRSLTEAELMSKKSIQHDLWMASNAYESLLRQKSRAKWFKEGDSNTAYFHKTINFRRHHNTIHGIFSEGIWVQQPKLVKDEAVKFFVRRFTKENFSRPTLDGVHFNRITHSQREKLTASFSDQE</sequence>
<dbReference type="Proteomes" id="UP000053555">
    <property type="component" value="Unassembled WGS sequence"/>
</dbReference>
<dbReference type="PANTHER" id="PTHR33710">
    <property type="entry name" value="BNAC02G09200D PROTEIN"/>
    <property type="match status" value="1"/>
</dbReference>
<evidence type="ECO:0000313" key="1">
    <source>
        <dbReference type="EMBL" id="KHN30791.1"/>
    </source>
</evidence>
<dbReference type="Gene3D" id="3.60.10.10">
    <property type="entry name" value="Endonuclease/exonuclease/phosphatase"/>
    <property type="match status" value="1"/>
</dbReference>
<organism evidence="1">
    <name type="scientific">Glycine soja</name>
    <name type="common">Wild soybean</name>
    <dbReference type="NCBI Taxonomy" id="3848"/>
    <lineage>
        <taxon>Eukaryota</taxon>
        <taxon>Viridiplantae</taxon>
        <taxon>Streptophyta</taxon>
        <taxon>Embryophyta</taxon>
        <taxon>Tracheophyta</taxon>
        <taxon>Spermatophyta</taxon>
        <taxon>Magnoliopsida</taxon>
        <taxon>eudicotyledons</taxon>
        <taxon>Gunneridae</taxon>
        <taxon>Pentapetalae</taxon>
        <taxon>rosids</taxon>
        <taxon>fabids</taxon>
        <taxon>Fabales</taxon>
        <taxon>Fabaceae</taxon>
        <taxon>Papilionoideae</taxon>
        <taxon>50 kb inversion clade</taxon>
        <taxon>NPAAA clade</taxon>
        <taxon>indigoferoid/millettioid clade</taxon>
        <taxon>Phaseoleae</taxon>
        <taxon>Glycine</taxon>
        <taxon>Glycine subgen. Soja</taxon>
    </lineage>
</organism>
<dbReference type="EMBL" id="KN651460">
    <property type="protein sequence ID" value="KHN30791.1"/>
    <property type="molecule type" value="Genomic_DNA"/>
</dbReference>
<evidence type="ECO:0008006" key="2">
    <source>
        <dbReference type="Google" id="ProtNLM"/>
    </source>
</evidence>
<protein>
    <recommendedName>
        <fullName evidence="2">Transposon TX1 149 kDa protein</fullName>
    </recommendedName>
</protein>
<reference evidence="1" key="1">
    <citation type="submission" date="2014-07" db="EMBL/GenBank/DDBJ databases">
        <title>Identification of a novel salt tolerance gene in wild soybean by whole-genome sequencing.</title>
        <authorList>
            <person name="Lam H.-M."/>
            <person name="Qi X."/>
            <person name="Li M.-W."/>
            <person name="Liu X."/>
            <person name="Xie M."/>
            <person name="Ni M."/>
            <person name="Xu X."/>
        </authorList>
    </citation>
    <scope>NUCLEOTIDE SEQUENCE [LARGE SCALE GENOMIC DNA]</scope>
    <source>
        <tissue evidence="1">Root</tissue>
    </source>
</reference>
<feature type="non-terminal residue" evidence="1">
    <location>
        <position position="1"/>
    </location>
</feature>
<proteinExistence type="predicted"/>
<gene>
    <name evidence="1" type="ORF">glysoja_039729</name>
</gene>
<accession>A0A0B2R8H8</accession>
<dbReference type="InterPro" id="IPR036691">
    <property type="entry name" value="Endo/exonu/phosph_ase_sf"/>
</dbReference>